<dbReference type="EMBL" id="QSUG01000025">
    <property type="protein sequence ID" value="RGN19416.1"/>
    <property type="molecule type" value="Genomic_DNA"/>
</dbReference>
<evidence type="ECO:0000313" key="1">
    <source>
        <dbReference type="EMBL" id="RGN19416.1"/>
    </source>
</evidence>
<organism evidence="1 2">
    <name type="scientific">Agathobacter rectalis</name>
    <dbReference type="NCBI Taxonomy" id="39491"/>
    <lineage>
        <taxon>Bacteria</taxon>
        <taxon>Bacillati</taxon>
        <taxon>Bacillota</taxon>
        <taxon>Clostridia</taxon>
        <taxon>Lachnospirales</taxon>
        <taxon>Lachnospiraceae</taxon>
        <taxon>Agathobacter</taxon>
    </lineage>
</organism>
<comment type="caution">
    <text evidence="1">The sequence shown here is derived from an EMBL/GenBank/DDBJ whole genome shotgun (WGS) entry which is preliminary data.</text>
</comment>
<dbReference type="AlphaFoldDB" id="A0A3E5AJD5"/>
<reference evidence="1 2" key="1">
    <citation type="submission" date="2018-08" db="EMBL/GenBank/DDBJ databases">
        <title>A genome reference for cultivated species of the human gut microbiota.</title>
        <authorList>
            <person name="Zou Y."/>
            <person name="Xue W."/>
            <person name="Luo G."/>
        </authorList>
    </citation>
    <scope>NUCLEOTIDE SEQUENCE [LARGE SCALE GENOMIC DNA]</scope>
    <source>
        <strain evidence="1 2">OM05-6AA</strain>
    </source>
</reference>
<gene>
    <name evidence="1" type="ORF">DXB72_15435</name>
</gene>
<dbReference type="Proteomes" id="UP000260970">
    <property type="component" value="Unassembled WGS sequence"/>
</dbReference>
<proteinExistence type="predicted"/>
<name>A0A3E5AJD5_9FIRM</name>
<accession>A0A3E5AJD5</accession>
<evidence type="ECO:0000313" key="2">
    <source>
        <dbReference type="Proteomes" id="UP000260970"/>
    </source>
</evidence>
<sequence>MLIGGIGSDVVLADSYETDSINVVGANASNQIELGTIGADGKNVAATNRARTVVSYKTSEKAFSVDVSKAAGSRYAVLGFDAGGKKIADSGWQTGKTYTLGKDVASYRLLFSYSDNRSLSSADTLVFEKCLSIIPASARDDWELPIM</sequence>
<protein>
    <submittedName>
        <fullName evidence="1">Uncharacterized protein</fullName>
    </submittedName>
</protein>